<organism evidence="1 2">
    <name type="scientific">Favolaschia claudopus</name>
    <dbReference type="NCBI Taxonomy" id="2862362"/>
    <lineage>
        <taxon>Eukaryota</taxon>
        <taxon>Fungi</taxon>
        <taxon>Dikarya</taxon>
        <taxon>Basidiomycota</taxon>
        <taxon>Agaricomycotina</taxon>
        <taxon>Agaricomycetes</taxon>
        <taxon>Agaricomycetidae</taxon>
        <taxon>Agaricales</taxon>
        <taxon>Marasmiineae</taxon>
        <taxon>Mycenaceae</taxon>
        <taxon>Favolaschia</taxon>
    </lineage>
</organism>
<dbReference type="EMBL" id="JAWWNJ010000079">
    <property type="protein sequence ID" value="KAK7002200.1"/>
    <property type="molecule type" value="Genomic_DNA"/>
</dbReference>
<keyword evidence="1" id="KW-0378">Hydrolase</keyword>
<sequence length="228" mass="26036">MSAHSYFLFFRPLARRAQRQLNVPEEGQDIVHSSSEVRDEILAVVNSAWDTGIAVGMANLPALIAPGSTQYRLDSELLTIRHVKQTPILLIWMKTSQFNLHRKFKLARFAVAFYIPSIEPYHVVDLAYFLLRFQDFFIRDCDYVRFNLVCISYRLEIGGTFGLLLYDQNLASAFAKATLRANQNPAEFKSSQYHHPVSVWPPDSDSSAVRSNANITELLLKVKQLARL</sequence>
<dbReference type="Proteomes" id="UP001362999">
    <property type="component" value="Unassembled WGS sequence"/>
</dbReference>
<keyword evidence="1" id="KW-0547">Nucleotide-binding</keyword>
<accession>A0AAW0A7C4</accession>
<evidence type="ECO:0000313" key="2">
    <source>
        <dbReference type="Proteomes" id="UP001362999"/>
    </source>
</evidence>
<keyword evidence="1" id="KW-0347">Helicase</keyword>
<evidence type="ECO:0000313" key="1">
    <source>
        <dbReference type="EMBL" id="KAK7002200.1"/>
    </source>
</evidence>
<name>A0AAW0A7C4_9AGAR</name>
<keyword evidence="1" id="KW-0067">ATP-binding</keyword>
<gene>
    <name evidence="1" type="ORF">R3P38DRAFT_1729952</name>
</gene>
<keyword evidence="2" id="KW-1185">Reference proteome</keyword>
<reference evidence="1 2" key="1">
    <citation type="journal article" date="2024" name="J Genomics">
        <title>Draft genome sequencing and assembly of Favolaschia claudopus CIRM-BRFM 2984 isolated from oak limbs.</title>
        <authorList>
            <person name="Navarro D."/>
            <person name="Drula E."/>
            <person name="Chaduli D."/>
            <person name="Cazenave R."/>
            <person name="Ahrendt S."/>
            <person name="Wang J."/>
            <person name="Lipzen A."/>
            <person name="Daum C."/>
            <person name="Barry K."/>
            <person name="Grigoriev I.V."/>
            <person name="Favel A."/>
            <person name="Rosso M.N."/>
            <person name="Martin F."/>
        </authorList>
    </citation>
    <scope>NUCLEOTIDE SEQUENCE [LARGE SCALE GENOMIC DNA]</scope>
    <source>
        <strain evidence="1 2">CIRM-BRFM 2984</strain>
    </source>
</reference>
<dbReference type="GO" id="GO:0004386">
    <property type="term" value="F:helicase activity"/>
    <property type="evidence" value="ECO:0007669"/>
    <property type="project" value="UniProtKB-KW"/>
</dbReference>
<comment type="caution">
    <text evidence="1">The sequence shown here is derived from an EMBL/GenBank/DDBJ whole genome shotgun (WGS) entry which is preliminary data.</text>
</comment>
<proteinExistence type="predicted"/>
<protein>
    <submittedName>
        <fullName evidence="1">ATP-dependent DNA helicase</fullName>
    </submittedName>
</protein>
<dbReference type="AlphaFoldDB" id="A0AAW0A7C4"/>